<dbReference type="InterPro" id="IPR014720">
    <property type="entry name" value="dsRBD_dom"/>
</dbReference>
<dbReference type="GO" id="GO:0006397">
    <property type="term" value="P:mRNA processing"/>
    <property type="evidence" value="ECO:0007669"/>
    <property type="project" value="UniProtKB-UniRule"/>
</dbReference>
<evidence type="ECO:0000256" key="9">
    <source>
        <dbReference type="ARBA" id="ARBA00022722"/>
    </source>
</evidence>
<keyword evidence="7 15" id="KW-0507">mRNA processing</keyword>
<feature type="binding site" evidence="15">
    <location>
        <position position="117"/>
    </location>
    <ligand>
        <name>Mg(2+)</name>
        <dbReference type="ChEBI" id="CHEBI:18420"/>
    </ligand>
</feature>
<feature type="domain" description="DRBM" evidence="16">
    <location>
        <begin position="158"/>
        <end position="228"/>
    </location>
</feature>
<dbReference type="Gene3D" id="3.30.160.20">
    <property type="match status" value="1"/>
</dbReference>
<evidence type="ECO:0000256" key="7">
    <source>
        <dbReference type="ARBA" id="ARBA00022664"/>
    </source>
</evidence>
<dbReference type="NCBIfam" id="TIGR02191">
    <property type="entry name" value="RNaseIII"/>
    <property type="match status" value="1"/>
</dbReference>
<feature type="binding site" evidence="15">
    <location>
        <position position="120"/>
    </location>
    <ligand>
        <name>Mg(2+)</name>
        <dbReference type="ChEBI" id="CHEBI:18420"/>
    </ligand>
</feature>
<evidence type="ECO:0000256" key="14">
    <source>
        <dbReference type="ARBA" id="ARBA00022884"/>
    </source>
</evidence>
<keyword evidence="8 15" id="KW-0819">tRNA processing</keyword>
<comment type="catalytic activity">
    <reaction evidence="1 15">
        <text>Endonucleolytic cleavage to 5'-phosphomonoester.</text>
        <dbReference type="EC" id="3.1.26.3"/>
    </reaction>
</comment>
<evidence type="ECO:0000259" key="16">
    <source>
        <dbReference type="PROSITE" id="PS50137"/>
    </source>
</evidence>
<dbReference type="HAMAP" id="MF_00104">
    <property type="entry name" value="RNase_III"/>
    <property type="match status" value="1"/>
</dbReference>
<keyword evidence="12 15" id="KW-0378">Hydrolase</keyword>
<evidence type="ECO:0000256" key="5">
    <source>
        <dbReference type="ARBA" id="ARBA00022490"/>
    </source>
</evidence>
<dbReference type="CDD" id="cd10845">
    <property type="entry name" value="DSRM_RNAse_III_family"/>
    <property type="match status" value="1"/>
</dbReference>
<evidence type="ECO:0000256" key="11">
    <source>
        <dbReference type="ARBA" id="ARBA00022759"/>
    </source>
</evidence>
<evidence type="ECO:0000313" key="18">
    <source>
        <dbReference type="EMBL" id="SIO33028.1"/>
    </source>
</evidence>
<dbReference type="GO" id="GO:0004525">
    <property type="term" value="F:ribonuclease III activity"/>
    <property type="evidence" value="ECO:0007669"/>
    <property type="project" value="UniProtKB-UniRule"/>
</dbReference>
<dbReference type="RefSeq" id="WP_074202585.1">
    <property type="nucleotide sequence ID" value="NZ_FSRO01000001.1"/>
</dbReference>
<reference evidence="18 19" key="1">
    <citation type="submission" date="2016-12" db="EMBL/GenBank/DDBJ databases">
        <authorList>
            <person name="Song W.-J."/>
            <person name="Kurnit D.M."/>
        </authorList>
    </citation>
    <scope>NUCLEOTIDE SEQUENCE [LARGE SCALE GENOMIC DNA]</scope>
    <source>
        <strain evidence="18 19">ATCC 49181</strain>
    </source>
</reference>
<dbReference type="Proteomes" id="UP000185062">
    <property type="component" value="Unassembled WGS sequence"/>
</dbReference>
<dbReference type="GO" id="GO:0046872">
    <property type="term" value="F:metal ion binding"/>
    <property type="evidence" value="ECO:0007669"/>
    <property type="project" value="UniProtKB-KW"/>
</dbReference>
<keyword evidence="11 15" id="KW-0255">Endonuclease</keyword>
<keyword evidence="14 15" id="KW-0694">RNA-binding</keyword>
<dbReference type="GO" id="GO:0019843">
    <property type="term" value="F:rRNA binding"/>
    <property type="evidence" value="ECO:0007669"/>
    <property type="project" value="UniProtKB-KW"/>
</dbReference>
<evidence type="ECO:0000256" key="1">
    <source>
        <dbReference type="ARBA" id="ARBA00000109"/>
    </source>
</evidence>
<dbReference type="SMART" id="SM00535">
    <property type="entry name" value="RIBOc"/>
    <property type="match status" value="1"/>
</dbReference>
<dbReference type="EMBL" id="FSRO01000001">
    <property type="protein sequence ID" value="SIO33028.1"/>
    <property type="molecule type" value="Genomic_DNA"/>
</dbReference>
<keyword evidence="13 15" id="KW-0460">Magnesium</keyword>
<evidence type="ECO:0000256" key="13">
    <source>
        <dbReference type="ARBA" id="ARBA00022842"/>
    </source>
</evidence>
<evidence type="ECO:0000256" key="2">
    <source>
        <dbReference type="ARBA" id="ARBA00004496"/>
    </source>
</evidence>
<evidence type="ECO:0000259" key="17">
    <source>
        <dbReference type="PROSITE" id="PS50142"/>
    </source>
</evidence>
<keyword evidence="5 15" id="KW-0963">Cytoplasm</keyword>
<keyword evidence="9 15" id="KW-0540">Nuclease</keyword>
<keyword evidence="6 15" id="KW-0698">rRNA processing</keyword>
<evidence type="ECO:0000256" key="4">
    <source>
        <dbReference type="ARBA" id="ARBA00011738"/>
    </source>
</evidence>
<dbReference type="EC" id="3.1.26.3" evidence="15"/>
<dbReference type="PROSITE" id="PS50137">
    <property type="entry name" value="DS_RBD"/>
    <property type="match status" value="1"/>
</dbReference>
<dbReference type="InterPro" id="IPR000999">
    <property type="entry name" value="RNase_III_dom"/>
</dbReference>
<evidence type="ECO:0000256" key="3">
    <source>
        <dbReference type="ARBA" id="ARBA00010183"/>
    </source>
</evidence>
<dbReference type="GO" id="GO:0008033">
    <property type="term" value="P:tRNA processing"/>
    <property type="evidence" value="ECO:0007669"/>
    <property type="project" value="UniProtKB-KW"/>
</dbReference>
<comment type="subunit">
    <text evidence="4 15">Homodimer.</text>
</comment>
<comment type="cofactor">
    <cofactor evidence="15">
        <name>Mg(2+)</name>
        <dbReference type="ChEBI" id="CHEBI:18420"/>
    </cofactor>
</comment>
<dbReference type="AlphaFoldDB" id="A0A1N6ILV8"/>
<dbReference type="GO" id="GO:0042802">
    <property type="term" value="F:identical protein binding"/>
    <property type="evidence" value="ECO:0007669"/>
    <property type="project" value="UniProtKB-ARBA"/>
</dbReference>
<dbReference type="SUPFAM" id="SSF54768">
    <property type="entry name" value="dsRNA-binding domain-like"/>
    <property type="match status" value="1"/>
</dbReference>
<evidence type="ECO:0000256" key="12">
    <source>
        <dbReference type="ARBA" id="ARBA00022801"/>
    </source>
</evidence>
<dbReference type="STRING" id="44575.SAMN05216419_1001155"/>
<proteinExistence type="inferred from homology"/>
<feature type="domain" description="RNase III" evidence="17">
    <location>
        <begin position="9"/>
        <end position="131"/>
    </location>
</feature>
<dbReference type="PANTHER" id="PTHR11207:SF0">
    <property type="entry name" value="RIBONUCLEASE 3"/>
    <property type="match status" value="1"/>
</dbReference>
<dbReference type="Gene3D" id="1.10.1520.10">
    <property type="entry name" value="Ribonuclease III domain"/>
    <property type="match status" value="1"/>
</dbReference>
<dbReference type="InterPro" id="IPR011907">
    <property type="entry name" value="RNase_III"/>
</dbReference>
<dbReference type="PROSITE" id="PS50142">
    <property type="entry name" value="RNASE_3_2"/>
    <property type="match status" value="1"/>
</dbReference>
<dbReference type="eggNOG" id="COG0571">
    <property type="taxonomic scope" value="Bacteria"/>
</dbReference>
<feature type="binding site" evidence="15">
    <location>
        <position position="44"/>
    </location>
    <ligand>
        <name>Mg(2+)</name>
        <dbReference type="ChEBI" id="CHEBI:18420"/>
    </ligand>
</feature>
<dbReference type="CDD" id="cd00593">
    <property type="entry name" value="RIBOc"/>
    <property type="match status" value="1"/>
</dbReference>
<dbReference type="Pfam" id="PF00035">
    <property type="entry name" value="dsrm"/>
    <property type="match status" value="1"/>
</dbReference>
<feature type="active site" evidence="15">
    <location>
        <position position="48"/>
    </location>
</feature>
<comment type="similarity">
    <text evidence="3">Belongs to the ribonuclease III family.</text>
</comment>
<dbReference type="PANTHER" id="PTHR11207">
    <property type="entry name" value="RIBONUCLEASE III"/>
    <property type="match status" value="1"/>
</dbReference>
<comment type="subcellular location">
    <subcellularLocation>
        <location evidence="2 15">Cytoplasm</location>
    </subcellularLocation>
</comment>
<dbReference type="PROSITE" id="PS00517">
    <property type="entry name" value="RNASE_3_1"/>
    <property type="match status" value="1"/>
</dbReference>
<evidence type="ECO:0000256" key="8">
    <source>
        <dbReference type="ARBA" id="ARBA00022694"/>
    </source>
</evidence>
<accession>A0A1N6ILV8</accession>
<gene>
    <name evidence="15" type="primary">rnc</name>
    <name evidence="18" type="ORF">SAMN02743940_1911</name>
</gene>
<dbReference type="GO" id="GO:0006364">
    <property type="term" value="P:rRNA processing"/>
    <property type="evidence" value="ECO:0007669"/>
    <property type="project" value="UniProtKB-UniRule"/>
</dbReference>
<evidence type="ECO:0000256" key="6">
    <source>
        <dbReference type="ARBA" id="ARBA00022552"/>
    </source>
</evidence>
<evidence type="ECO:0000256" key="10">
    <source>
        <dbReference type="ARBA" id="ARBA00022723"/>
    </source>
</evidence>
<dbReference type="InterPro" id="IPR036389">
    <property type="entry name" value="RNase_III_sf"/>
</dbReference>
<evidence type="ECO:0000256" key="15">
    <source>
        <dbReference type="HAMAP-Rule" id="MF_00104"/>
    </source>
</evidence>
<keyword evidence="10 15" id="KW-0479">Metal-binding</keyword>
<dbReference type="GO" id="GO:0010468">
    <property type="term" value="P:regulation of gene expression"/>
    <property type="evidence" value="ECO:0007669"/>
    <property type="project" value="TreeGrafter"/>
</dbReference>
<dbReference type="GO" id="GO:0005737">
    <property type="term" value="C:cytoplasm"/>
    <property type="evidence" value="ECO:0007669"/>
    <property type="project" value="UniProtKB-SubCell"/>
</dbReference>
<evidence type="ECO:0000313" key="19">
    <source>
        <dbReference type="Proteomes" id="UP000185062"/>
    </source>
</evidence>
<feature type="active site" evidence="15">
    <location>
        <position position="120"/>
    </location>
</feature>
<organism evidence="18 19">
    <name type="scientific">Nitrosomonas cryotolerans ATCC 49181</name>
    <dbReference type="NCBI Taxonomy" id="1131553"/>
    <lineage>
        <taxon>Bacteria</taxon>
        <taxon>Pseudomonadati</taxon>
        <taxon>Pseudomonadota</taxon>
        <taxon>Betaproteobacteria</taxon>
        <taxon>Nitrosomonadales</taxon>
        <taxon>Nitrosomonadaceae</taxon>
        <taxon>Nitrosomonas</taxon>
    </lineage>
</organism>
<dbReference type="GO" id="GO:0003725">
    <property type="term" value="F:double-stranded RNA binding"/>
    <property type="evidence" value="ECO:0007669"/>
    <property type="project" value="TreeGrafter"/>
</dbReference>
<keyword evidence="15" id="KW-0699">rRNA-binding</keyword>
<keyword evidence="19" id="KW-1185">Reference proteome</keyword>
<protein>
    <recommendedName>
        <fullName evidence="15">Ribonuclease 3</fullName>
        <ecNumber evidence="15">3.1.26.3</ecNumber>
    </recommendedName>
    <alternativeName>
        <fullName evidence="15">Ribonuclease III</fullName>
        <shortName evidence="15">RNase III</shortName>
    </alternativeName>
</protein>
<dbReference type="FunFam" id="1.10.1520.10:FF:000001">
    <property type="entry name" value="Ribonuclease 3"/>
    <property type="match status" value="1"/>
</dbReference>
<name>A0A1N6ILV8_9PROT</name>
<dbReference type="SMART" id="SM00358">
    <property type="entry name" value="DSRM"/>
    <property type="match status" value="1"/>
</dbReference>
<dbReference type="Pfam" id="PF14622">
    <property type="entry name" value="Ribonucleas_3_3"/>
    <property type="match status" value="1"/>
</dbReference>
<dbReference type="SUPFAM" id="SSF69065">
    <property type="entry name" value="RNase III domain-like"/>
    <property type="match status" value="1"/>
</dbReference>
<dbReference type="FunFam" id="3.30.160.20:FF:000003">
    <property type="entry name" value="Ribonuclease 3"/>
    <property type="match status" value="1"/>
</dbReference>
<sequence>MQINKKMRQAEFCRKIGYVFNQPTFLHVALTHRSHSASHNERLEFLGDSILNCSVAGLIFKHFPELPEGDLSRLRANLVNQRTLSQLALTLNLGELIRLGEGELKSGGCRRPSILADTLEAVLGAIYLDSSFAEAEQVVTTLYLPMLQNLNSVTLGKDPKTLLQEFLQAHKLALPEYSVVTTIGEAHQQKFKVACVVSKFNIRTLGEGASRRSAEQAAAKQAYEQIILV</sequence>
<comment type="function">
    <text evidence="15">Digests double-stranded RNA. Involved in the processing of primary rRNA transcript to yield the immediate precursors to the large and small rRNAs (23S and 16S). Processes some mRNAs, and tRNAs when they are encoded in the rRNA operon. Processes pre-crRNA and tracrRNA of type II CRISPR loci if present in the organism.</text>
</comment>